<gene>
    <name evidence="2" type="ORF">AYI70_g10562</name>
</gene>
<dbReference type="OrthoDB" id="205993at2759"/>
<organism evidence="2 3">
    <name type="scientific">Smittium culicis</name>
    <dbReference type="NCBI Taxonomy" id="133412"/>
    <lineage>
        <taxon>Eukaryota</taxon>
        <taxon>Fungi</taxon>
        <taxon>Fungi incertae sedis</taxon>
        <taxon>Zoopagomycota</taxon>
        <taxon>Kickxellomycotina</taxon>
        <taxon>Harpellomycetes</taxon>
        <taxon>Harpellales</taxon>
        <taxon>Legeriomycetaceae</taxon>
        <taxon>Smittium</taxon>
    </lineage>
</organism>
<name>A0A1R1X602_9FUNG</name>
<protein>
    <submittedName>
        <fullName evidence="2">Transcription factor 25</fullName>
    </submittedName>
</protein>
<dbReference type="GO" id="GO:1990112">
    <property type="term" value="C:RQC complex"/>
    <property type="evidence" value="ECO:0007669"/>
    <property type="project" value="TreeGrafter"/>
</dbReference>
<feature type="region of interest" description="Disordered" evidence="1">
    <location>
        <begin position="875"/>
        <end position="927"/>
    </location>
</feature>
<evidence type="ECO:0000313" key="2">
    <source>
        <dbReference type="EMBL" id="OMJ10042.1"/>
    </source>
</evidence>
<feature type="compositionally biased region" description="Low complexity" evidence="1">
    <location>
        <begin position="876"/>
        <end position="903"/>
    </location>
</feature>
<dbReference type="InterPro" id="IPR006994">
    <property type="entry name" value="TCF25/Rqc1"/>
</dbReference>
<dbReference type="PANTHER" id="PTHR22684">
    <property type="entry name" value="NULP1-RELATED"/>
    <property type="match status" value="1"/>
</dbReference>
<feature type="compositionally biased region" description="Basic and acidic residues" evidence="1">
    <location>
        <begin position="99"/>
        <end position="108"/>
    </location>
</feature>
<feature type="compositionally biased region" description="Polar residues" evidence="1">
    <location>
        <begin position="787"/>
        <end position="806"/>
    </location>
</feature>
<dbReference type="Pfam" id="PF04910">
    <property type="entry name" value="Tcf25"/>
    <property type="match status" value="1"/>
</dbReference>
<comment type="caution">
    <text evidence="2">The sequence shown here is derived from an EMBL/GenBank/DDBJ whole genome shotgun (WGS) entry which is preliminary data.</text>
</comment>
<keyword evidence="3" id="KW-1185">Reference proteome</keyword>
<evidence type="ECO:0000256" key="1">
    <source>
        <dbReference type="SAM" id="MobiDB-lite"/>
    </source>
</evidence>
<feature type="region of interest" description="Disordered" evidence="1">
    <location>
        <begin position="92"/>
        <end position="161"/>
    </location>
</feature>
<feature type="region of interest" description="Disordered" evidence="1">
    <location>
        <begin position="759"/>
        <end position="806"/>
    </location>
</feature>
<dbReference type="Proteomes" id="UP000187283">
    <property type="component" value="Unassembled WGS sequence"/>
</dbReference>
<dbReference type="PANTHER" id="PTHR22684:SF0">
    <property type="entry name" value="RIBOSOME QUALITY CONTROL COMPLEX SUBUNIT TCF25"/>
    <property type="match status" value="1"/>
</dbReference>
<feature type="compositionally biased region" description="Basic residues" evidence="1">
    <location>
        <begin position="140"/>
        <end position="155"/>
    </location>
</feature>
<accession>A0A1R1X602</accession>
<feature type="compositionally biased region" description="Polar residues" evidence="1">
    <location>
        <begin position="759"/>
        <end position="777"/>
    </location>
</feature>
<dbReference type="STRING" id="133412.A0A1R1X602"/>
<dbReference type="AlphaFoldDB" id="A0A1R1X602"/>
<feature type="compositionally biased region" description="Low complexity" evidence="1">
    <location>
        <begin position="120"/>
        <end position="139"/>
    </location>
</feature>
<reference evidence="2 3" key="1">
    <citation type="submission" date="2017-01" db="EMBL/GenBank/DDBJ databases">
        <authorList>
            <person name="Mah S.A."/>
            <person name="Swanson W.J."/>
            <person name="Moy G.W."/>
            <person name="Vacquier V.D."/>
        </authorList>
    </citation>
    <scope>NUCLEOTIDE SEQUENCE [LARGE SCALE GENOMIC DNA]</scope>
    <source>
        <strain evidence="2 3">GSMNP</strain>
    </source>
</reference>
<feature type="compositionally biased region" description="Polar residues" evidence="1">
    <location>
        <begin position="38"/>
        <end position="57"/>
    </location>
</feature>
<feature type="region of interest" description="Disordered" evidence="1">
    <location>
        <begin position="33"/>
        <end position="73"/>
    </location>
</feature>
<proteinExistence type="predicted"/>
<sequence length="927" mass="104669">MSSRAIKKVLKSQGYDDLQANIERIKALQLKSNEDISTENVSIENNIIETADSSTEKPANLKSKKNKKSKNISDAPINPFLLLQDEVQLPKKNKKNKKKAPETDKIENSELSETLEIPDDNNNSNSVNKDQVQASTQNKSKSKKKTKSSKAKQAKKINQMSLQDLEEQISSLSKDIKSASESTYPLDDQYTTRAKELAELTKALLSSDIRKMNPEQEIKKLLGSDFDKVAKDSKQSRMYRLHPGLERKRYIFAKPGFTWPPMNFDNGLSIVPVDIDSIEWADVKKRALETHDLGTWYTTNYSKRYRDTQIEFTICLNTHDPYVIADIMNQHPYHVDTLLQHALSVEQSGGSVEEVGEYIEKSLFALETSFGPGFSLSSGMSRIDFRRSENRSLYIALFRQLNLLSKRGCWHTAFEINKALLSLDPSSDPLCAILSLDYFAIKAGKFDYISTFVESWPWSTTTLPNWMYSHATSQFLVELGNIKKSHSKSILDHNLDLSLHSESLDLLVKAILSFPSVIPKLLSKASISYGSEIQNLILFKPVLYGDQNVLTKMELLCGLFVERNFSLYRSREAAQWIKAGIDLALERYYLAQSLVPNFDPNSTVTFETSDPYLSAGFEISMTYCTYNVSFNLCRHIIASDYKSLSSKLPPETTKLHSFDYDPLPPVDDINSIAEFLNSSNSSRISQRFEHSTIEEIMNDLENTHFEDGLMERVLRRILPWIRRENPDADLADFIDTINVSDSDPDLDIIEDADDLATTFQQDDAQNSNDRINGNQDTSIDHNDENIDTTNHNSPLNSQNPELLHNTGSNNTEVIWEMQRPHGETSNIQAESHGSRLIGLLRQSLNPLRHVANTILSRGSSSQQLDVYDQLHAEGLNSNNSNSNTLNSANSTTTTDTDSVNQNNEISDALDLDRNSDYSFSDDDAADI</sequence>
<evidence type="ECO:0000313" key="3">
    <source>
        <dbReference type="Proteomes" id="UP000187283"/>
    </source>
</evidence>
<dbReference type="EMBL" id="LSSN01005195">
    <property type="protein sequence ID" value="OMJ10042.1"/>
    <property type="molecule type" value="Genomic_DNA"/>
</dbReference>